<keyword evidence="2" id="KW-1185">Reference proteome</keyword>
<proteinExistence type="predicted"/>
<dbReference type="EMBL" id="CM042057">
    <property type="protein sequence ID" value="KAI3692937.1"/>
    <property type="molecule type" value="Genomic_DNA"/>
</dbReference>
<dbReference type="Proteomes" id="UP001055879">
    <property type="component" value="Linkage Group LG11"/>
</dbReference>
<gene>
    <name evidence="1" type="ORF">L6452_32762</name>
</gene>
<protein>
    <submittedName>
        <fullName evidence="1">Uncharacterized protein</fullName>
    </submittedName>
</protein>
<accession>A0ACB8Z5W7</accession>
<reference evidence="1 2" key="2">
    <citation type="journal article" date="2022" name="Mol. Ecol. Resour.">
        <title>The genomes of chicory, endive, great burdock and yacon provide insights into Asteraceae paleo-polyploidization history and plant inulin production.</title>
        <authorList>
            <person name="Fan W."/>
            <person name="Wang S."/>
            <person name="Wang H."/>
            <person name="Wang A."/>
            <person name="Jiang F."/>
            <person name="Liu H."/>
            <person name="Zhao H."/>
            <person name="Xu D."/>
            <person name="Zhang Y."/>
        </authorList>
    </citation>
    <scope>NUCLEOTIDE SEQUENCE [LARGE SCALE GENOMIC DNA]</scope>
    <source>
        <strain evidence="2">cv. Niubang</strain>
    </source>
</reference>
<reference evidence="2" key="1">
    <citation type="journal article" date="2022" name="Mol. Ecol. Resour.">
        <title>The genomes of chicory, endive, great burdock and yacon provide insights into Asteraceae palaeo-polyploidization history and plant inulin production.</title>
        <authorList>
            <person name="Fan W."/>
            <person name="Wang S."/>
            <person name="Wang H."/>
            <person name="Wang A."/>
            <person name="Jiang F."/>
            <person name="Liu H."/>
            <person name="Zhao H."/>
            <person name="Xu D."/>
            <person name="Zhang Y."/>
        </authorList>
    </citation>
    <scope>NUCLEOTIDE SEQUENCE [LARGE SCALE GENOMIC DNA]</scope>
    <source>
        <strain evidence="2">cv. Niubang</strain>
    </source>
</reference>
<evidence type="ECO:0000313" key="2">
    <source>
        <dbReference type="Proteomes" id="UP001055879"/>
    </source>
</evidence>
<evidence type="ECO:0000313" key="1">
    <source>
        <dbReference type="EMBL" id="KAI3692937.1"/>
    </source>
</evidence>
<organism evidence="1 2">
    <name type="scientific">Arctium lappa</name>
    <name type="common">Greater burdock</name>
    <name type="synonym">Lappa major</name>
    <dbReference type="NCBI Taxonomy" id="4217"/>
    <lineage>
        <taxon>Eukaryota</taxon>
        <taxon>Viridiplantae</taxon>
        <taxon>Streptophyta</taxon>
        <taxon>Embryophyta</taxon>
        <taxon>Tracheophyta</taxon>
        <taxon>Spermatophyta</taxon>
        <taxon>Magnoliopsida</taxon>
        <taxon>eudicotyledons</taxon>
        <taxon>Gunneridae</taxon>
        <taxon>Pentapetalae</taxon>
        <taxon>asterids</taxon>
        <taxon>campanulids</taxon>
        <taxon>Asterales</taxon>
        <taxon>Asteraceae</taxon>
        <taxon>Carduoideae</taxon>
        <taxon>Cardueae</taxon>
        <taxon>Arctiinae</taxon>
        <taxon>Arctium</taxon>
    </lineage>
</organism>
<sequence>MSNIEKPERDIKIPYVRFISSILYFFLGNKYPKKGDYNFSKVGLRALEVKPADNEVSLQTLRIRLSQTSSSSVVTRMDSSSAIPATTTPQKRKSTALTGPSKKAKKTVEQTPLDKVTPTPSEVTSIITSVSSSIPVTSPSISLVSNLPPLQQPILNVAHVGPVVPQTSLPFPSFEGDLNFLNMFDTSGSTLGTVNATVTKLADKLDSLVASLNTNTTAVNTAGEELKTLYAATSTKDEASQLSSLQTEVTALKENVANNSMQIKFLNGHVDHLTGEVKTLRGSWRLQIMEFILQTTYAIPKIEGCLDKLETDARKEPVVDTAAATTTDLPHDDDKEGEKDLNEENSAEVQEIVEHLSHAEGEKVTEEKAPPSPSLVLVEEEGEEEDEELDLQDQEGNDDVITDDDEDEDPS</sequence>
<comment type="caution">
    <text evidence="1">The sequence shown here is derived from an EMBL/GenBank/DDBJ whole genome shotgun (WGS) entry which is preliminary data.</text>
</comment>
<name>A0ACB8Z5W7_ARCLA</name>